<evidence type="ECO:0000313" key="6">
    <source>
        <dbReference type="EMBL" id="GLB53248.1"/>
    </source>
</evidence>
<feature type="transmembrane region" description="Helical" evidence="5">
    <location>
        <begin position="56"/>
        <end position="76"/>
    </location>
</feature>
<keyword evidence="7" id="KW-1185">Reference proteome</keyword>
<gene>
    <name evidence="6" type="ORF">NBRC110019_22880</name>
</gene>
<proteinExistence type="predicted"/>
<comment type="caution">
    <text evidence="6">The sequence shown here is derived from an EMBL/GenBank/DDBJ whole genome shotgun (WGS) entry which is preliminary data.</text>
</comment>
<dbReference type="GO" id="GO:0016020">
    <property type="term" value="C:membrane"/>
    <property type="evidence" value="ECO:0007669"/>
    <property type="project" value="UniProtKB-SubCell"/>
</dbReference>
<evidence type="ECO:0000256" key="3">
    <source>
        <dbReference type="ARBA" id="ARBA00022989"/>
    </source>
</evidence>
<dbReference type="AlphaFoldDB" id="A0A9W6B8Z2"/>
<keyword evidence="2 5" id="KW-0812">Transmembrane</keyword>
<protein>
    <recommendedName>
        <fullName evidence="8">ZIP family metal transporter</fullName>
    </recommendedName>
</protein>
<evidence type="ECO:0000256" key="4">
    <source>
        <dbReference type="ARBA" id="ARBA00023136"/>
    </source>
</evidence>
<evidence type="ECO:0008006" key="8">
    <source>
        <dbReference type="Google" id="ProtNLM"/>
    </source>
</evidence>
<dbReference type="EMBL" id="BRVP01000015">
    <property type="protein sequence ID" value="GLB53248.1"/>
    <property type="molecule type" value="Genomic_DNA"/>
</dbReference>
<sequence length="160" mass="18058">MAGILLQIFLEFFSKGAEHGHVHLNKKKQTFPWMLFVSLSIHAILEGFPLHSHETLVYGIVIHKLPVAIILSTFFLESNIKKSKIAIFLVLFSLMTPFGTFLNNNITSLHEYETQISALVIGVLLHIATTILFESSENHKFNLNKIIVIILGIVVAFFID</sequence>
<feature type="transmembrane region" description="Helical" evidence="5">
    <location>
        <begin position="142"/>
        <end position="159"/>
    </location>
</feature>
<reference evidence="6" key="1">
    <citation type="submission" date="2022-07" db="EMBL/GenBank/DDBJ databases">
        <title>Taxonomy of Novel Oxalotrophic and Methylotrophic Bacteria.</title>
        <authorList>
            <person name="Sahin N."/>
            <person name="Tani A."/>
        </authorList>
    </citation>
    <scope>NUCLEOTIDE SEQUENCE</scope>
    <source>
        <strain evidence="6">AM327</strain>
    </source>
</reference>
<keyword evidence="3 5" id="KW-1133">Transmembrane helix</keyword>
<evidence type="ECO:0000256" key="1">
    <source>
        <dbReference type="ARBA" id="ARBA00004141"/>
    </source>
</evidence>
<evidence type="ECO:0000256" key="2">
    <source>
        <dbReference type="ARBA" id="ARBA00022692"/>
    </source>
</evidence>
<feature type="transmembrane region" description="Helical" evidence="5">
    <location>
        <begin position="85"/>
        <end position="102"/>
    </location>
</feature>
<accession>A0A9W6B8Z2</accession>
<organism evidence="6 7">
    <name type="scientific">Neptunitalea chrysea</name>
    <dbReference type="NCBI Taxonomy" id="1647581"/>
    <lineage>
        <taxon>Bacteria</taxon>
        <taxon>Pseudomonadati</taxon>
        <taxon>Bacteroidota</taxon>
        <taxon>Flavobacteriia</taxon>
        <taxon>Flavobacteriales</taxon>
        <taxon>Flavobacteriaceae</taxon>
        <taxon>Neptunitalea</taxon>
    </lineage>
</organism>
<feature type="transmembrane region" description="Helical" evidence="5">
    <location>
        <begin position="114"/>
        <end position="133"/>
    </location>
</feature>
<dbReference type="Proteomes" id="UP001143545">
    <property type="component" value="Unassembled WGS sequence"/>
</dbReference>
<dbReference type="InterPro" id="IPR003689">
    <property type="entry name" value="ZIP"/>
</dbReference>
<evidence type="ECO:0000313" key="7">
    <source>
        <dbReference type="Proteomes" id="UP001143545"/>
    </source>
</evidence>
<dbReference type="Pfam" id="PF02535">
    <property type="entry name" value="Zip"/>
    <property type="match status" value="1"/>
</dbReference>
<dbReference type="GO" id="GO:0046873">
    <property type="term" value="F:metal ion transmembrane transporter activity"/>
    <property type="evidence" value="ECO:0007669"/>
    <property type="project" value="InterPro"/>
</dbReference>
<comment type="subcellular location">
    <subcellularLocation>
        <location evidence="1">Membrane</location>
        <topology evidence="1">Multi-pass membrane protein</topology>
    </subcellularLocation>
</comment>
<name>A0A9W6B8Z2_9FLAO</name>
<keyword evidence="4 5" id="KW-0472">Membrane</keyword>
<evidence type="ECO:0000256" key="5">
    <source>
        <dbReference type="SAM" id="Phobius"/>
    </source>
</evidence>